<organism evidence="1">
    <name type="scientific">Chromera velia CCMP2878</name>
    <dbReference type="NCBI Taxonomy" id="1169474"/>
    <lineage>
        <taxon>Eukaryota</taxon>
        <taxon>Sar</taxon>
        <taxon>Alveolata</taxon>
        <taxon>Colpodellida</taxon>
        <taxon>Chromeraceae</taxon>
        <taxon>Chromera</taxon>
    </lineage>
</organism>
<proteinExistence type="predicted"/>
<name>A0A0G4F483_9ALVE</name>
<evidence type="ECO:0000313" key="1">
    <source>
        <dbReference type="EMBL" id="CEM07058.1"/>
    </source>
</evidence>
<dbReference type="AlphaFoldDB" id="A0A0G4F483"/>
<reference evidence="1" key="1">
    <citation type="submission" date="2014-11" db="EMBL/GenBank/DDBJ databases">
        <authorList>
            <person name="Otto D Thomas"/>
            <person name="Naeem Raeece"/>
        </authorList>
    </citation>
    <scope>NUCLEOTIDE SEQUENCE</scope>
</reference>
<sequence>MSSSVGRISLKSSTTSLGFFWPIAHNQLSSTRTQELFPPTKSFGGVEAVFCKSSPFCSGGGTRFVHAISIGTSSTFIRLTVIPLFSLGPEGSERGRDVLFVHRKNAMMVEGARAISFVMCRGASLPLEPLTD</sequence>
<dbReference type="EMBL" id="CDMZ01000115">
    <property type="protein sequence ID" value="CEM07058.1"/>
    <property type="molecule type" value="Genomic_DNA"/>
</dbReference>
<accession>A0A0G4F483</accession>
<dbReference type="VEuPathDB" id="CryptoDB:Cvel_15122"/>
<gene>
    <name evidence="1" type="ORF">Cvel_15122</name>
</gene>
<protein>
    <submittedName>
        <fullName evidence="1">Uncharacterized protein</fullName>
    </submittedName>
</protein>